<sequence>MPRIAAPDGSSTGSNAGGSAFNFACDAGSAQPERPSSSEISDLFTSIHALAQHDTARNQPRISTPGLQLLALLCRPTDINRSVSGRLVGCARMILMERCGLPLSVEQFAEELGVSYLYFRRLFRAQTGMSAKQYQMTVRIQRASDFLVNTGKSIKQIVGLLAFHSITDQKLY</sequence>
<keyword evidence="1" id="KW-0805">Transcription regulation</keyword>
<feature type="domain" description="HTH araC/xylS-type" evidence="4">
    <location>
        <begin position="85"/>
        <end position="165"/>
    </location>
</feature>
<evidence type="ECO:0000259" key="4">
    <source>
        <dbReference type="PROSITE" id="PS01124"/>
    </source>
</evidence>
<name>A0A7M3DSS5_RHILE</name>
<dbReference type="GO" id="GO:0003700">
    <property type="term" value="F:DNA-binding transcription factor activity"/>
    <property type="evidence" value="ECO:0007669"/>
    <property type="project" value="InterPro"/>
</dbReference>
<dbReference type="PROSITE" id="PS01124">
    <property type="entry name" value="HTH_ARAC_FAMILY_2"/>
    <property type="match status" value="1"/>
</dbReference>
<reference evidence="5 6" key="1">
    <citation type="submission" date="2019-02" db="EMBL/GenBank/DDBJ databases">
        <title>The genomic architecture of introgression among sibling species of bacteria.</title>
        <authorList>
            <person name="Cavassim M.I.A."/>
            <person name="Moeskjaer S."/>
            <person name="Moslemi C."/>
            <person name="Fields B."/>
            <person name="Bachmann A."/>
            <person name="Vilhjalmsson B."/>
            <person name="Schierup M.H."/>
            <person name="Young J.P.W."/>
            <person name="Andersen S.U."/>
        </authorList>
    </citation>
    <scope>NUCLEOTIDE SEQUENCE [LARGE SCALE GENOMIC DNA]</scope>
    <source>
        <strain evidence="5 6">SM135B</strain>
    </source>
</reference>
<proteinExistence type="predicted"/>
<evidence type="ECO:0000256" key="1">
    <source>
        <dbReference type="ARBA" id="ARBA00023015"/>
    </source>
</evidence>
<dbReference type="EMBL" id="SIOP01000001">
    <property type="protein sequence ID" value="TAY51731.1"/>
    <property type="molecule type" value="Genomic_DNA"/>
</dbReference>
<dbReference type="InterPro" id="IPR009057">
    <property type="entry name" value="Homeodomain-like_sf"/>
</dbReference>
<dbReference type="Pfam" id="PF12833">
    <property type="entry name" value="HTH_18"/>
    <property type="match status" value="1"/>
</dbReference>
<organism evidence="5 6">
    <name type="scientific">Rhizobium leguminosarum</name>
    <dbReference type="NCBI Taxonomy" id="384"/>
    <lineage>
        <taxon>Bacteria</taxon>
        <taxon>Pseudomonadati</taxon>
        <taxon>Pseudomonadota</taxon>
        <taxon>Alphaproteobacteria</taxon>
        <taxon>Hyphomicrobiales</taxon>
        <taxon>Rhizobiaceae</taxon>
        <taxon>Rhizobium/Agrobacterium group</taxon>
        <taxon>Rhizobium</taxon>
    </lineage>
</organism>
<evidence type="ECO:0000256" key="2">
    <source>
        <dbReference type="ARBA" id="ARBA00023125"/>
    </source>
</evidence>
<dbReference type="InterPro" id="IPR018060">
    <property type="entry name" value="HTH_AraC"/>
</dbReference>
<dbReference type="Gene3D" id="1.10.10.60">
    <property type="entry name" value="Homeodomain-like"/>
    <property type="match status" value="1"/>
</dbReference>
<evidence type="ECO:0000313" key="6">
    <source>
        <dbReference type="Proteomes" id="UP000292974"/>
    </source>
</evidence>
<dbReference type="AlphaFoldDB" id="A0A7M3DSS5"/>
<dbReference type="Proteomes" id="UP000292974">
    <property type="component" value="Unassembled WGS sequence"/>
</dbReference>
<protein>
    <submittedName>
        <fullName evidence="5">AraC family transcriptional regulator</fullName>
    </submittedName>
</protein>
<dbReference type="SMART" id="SM00342">
    <property type="entry name" value="HTH_ARAC"/>
    <property type="match status" value="1"/>
</dbReference>
<evidence type="ECO:0000256" key="3">
    <source>
        <dbReference type="ARBA" id="ARBA00023163"/>
    </source>
</evidence>
<accession>A0A7M3DSS5</accession>
<dbReference type="SUPFAM" id="SSF46689">
    <property type="entry name" value="Homeodomain-like"/>
    <property type="match status" value="1"/>
</dbReference>
<dbReference type="GO" id="GO:0043565">
    <property type="term" value="F:sequence-specific DNA binding"/>
    <property type="evidence" value="ECO:0007669"/>
    <property type="project" value="InterPro"/>
</dbReference>
<dbReference type="InterPro" id="IPR050204">
    <property type="entry name" value="AraC_XylS_family_regulators"/>
</dbReference>
<gene>
    <name evidence="5" type="ORF">ELH90_08490</name>
</gene>
<evidence type="ECO:0000313" key="5">
    <source>
        <dbReference type="EMBL" id="TAY51731.1"/>
    </source>
</evidence>
<keyword evidence="2" id="KW-0238">DNA-binding</keyword>
<keyword evidence="3" id="KW-0804">Transcription</keyword>
<dbReference type="PANTHER" id="PTHR46796">
    <property type="entry name" value="HTH-TYPE TRANSCRIPTIONAL ACTIVATOR RHAS-RELATED"/>
    <property type="match status" value="1"/>
</dbReference>
<comment type="caution">
    <text evidence="5">The sequence shown here is derived from an EMBL/GenBank/DDBJ whole genome shotgun (WGS) entry which is preliminary data.</text>
</comment>